<keyword evidence="2" id="KW-0808">Transferase</keyword>
<protein>
    <submittedName>
        <fullName evidence="2">Glycosyltransferase</fullName>
    </submittedName>
</protein>
<dbReference type="RefSeq" id="WP_012646542.1">
    <property type="nucleotide sequence ID" value="NC_011979.1"/>
</dbReference>
<proteinExistence type="predicted"/>
<dbReference type="HOGENOM" id="CLU_025996_0_0_7"/>
<dbReference type="PANTHER" id="PTHR22916:SF3">
    <property type="entry name" value="UDP-GLCNAC:BETAGAL BETA-1,3-N-ACETYLGLUCOSAMINYLTRANSFERASE-LIKE PROTEIN 1"/>
    <property type="match status" value="1"/>
</dbReference>
<dbReference type="Gene3D" id="3.90.550.10">
    <property type="entry name" value="Spore Coat Polysaccharide Biosynthesis Protein SpsA, Chain A"/>
    <property type="match status" value="1"/>
</dbReference>
<evidence type="ECO:0000259" key="1">
    <source>
        <dbReference type="Pfam" id="PF00535"/>
    </source>
</evidence>
<dbReference type="InterPro" id="IPR001173">
    <property type="entry name" value="Glyco_trans_2-like"/>
</dbReference>
<keyword evidence="3" id="KW-1185">Reference proteome</keyword>
<dbReference type="eggNOG" id="COG1216">
    <property type="taxonomic scope" value="Bacteria"/>
</dbReference>
<dbReference type="AlphaFoldDB" id="B9M558"/>
<dbReference type="PANTHER" id="PTHR22916">
    <property type="entry name" value="GLYCOSYLTRANSFERASE"/>
    <property type="match status" value="1"/>
</dbReference>
<dbReference type="CAZy" id="GT2">
    <property type="family name" value="Glycosyltransferase Family 2"/>
</dbReference>
<dbReference type="STRING" id="316067.Geob_1454"/>
<dbReference type="Pfam" id="PF00535">
    <property type="entry name" value="Glycos_transf_2"/>
    <property type="match status" value="1"/>
</dbReference>
<evidence type="ECO:0000313" key="3">
    <source>
        <dbReference type="Proteomes" id="UP000007721"/>
    </source>
</evidence>
<accession>B9M558</accession>
<dbReference type="KEGG" id="geo:Geob_1454"/>
<sequence>MHTNSECFYPKVSIIIPVYNGSNYLNQSIDSALAQTYQNIEVIVINDGSTDDLATENIAKSYGDRIRYFCKNNGGVGSALNFGLDKMTGKYFSWLSHDDIYQPNKIERQIELLRKQTNPEGVIVFSDWENIDENSSSIGCRIIDQAEIASSIYVVMNCTVNGCTLLIPKKCFDETASFDENLPTTQDYDLWFKMARKYQFLHLPESLVRYRIHSQQDSYKHPEHVKEQNILHTNFISRLTVDEILNLENSLPVFYIKRAIFYKYKFPVAEEHAFNLFKCTVSQINLFQILQCLRLYIKYKSL</sequence>
<evidence type="ECO:0000313" key="2">
    <source>
        <dbReference type="EMBL" id="ACM19813.1"/>
    </source>
</evidence>
<feature type="domain" description="Glycosyltransferase 2-like" evidence="1">
    <location>
        <begin position="13"/>
        <end position="116"/>
    </location>
</feature>
<organism evidence="2 3">
    <name type="scientific">Geotalea daltonii (strain DSM 22248 / JCM 15807 / FRC-32)</name>
    <name type="common">Geobacter daltonii</name>
    <dbReference type="NCBI Taxonomy" id="316067"/>
    <lineage>
        <taxon>Bacteria</taxon>
        <taxon>Pseudomonadati</taxon>
        <taxon>Thermodesulfobacteriota</taxon>
        <taxon>Desulfuromonadia</taxon>
        <taxon>Geobacterales</taxon>
        <taxon>Geobacteraceae</taxon>
        <taxon>Geotalea</taxon>
    </lineage>
</organism>
<dbReference type="SUPFAM" id="SSF53448">
    <property type="entry name" value="Nucleotide-diphospho-sugar transferases"/>
    <property type="match status" value="1"/>
</dbReference>
<dbReference type="Proteomes" id="UP000007721">
    <property type="component" value="Chromosome"/>
</dbReference>
<dbReference type="OrthoDB" id="5396343at2"/>
<dbReference type="EMBL" id="CP001390">
    <property type="protein sequence ID" value="ACM19813.1"/>
    <property type="molecule type" value="Genomic_DNA"/>
</dbReference>
<reference evidence="2 3" key="1">
    <citation type="submission" date="2009-01" db="EMBL/GenBank/DDBJ databases">
        <title>Complete sequence of Geobacter sp. FRC-32.</title>
        <authorList>
            <consortium name="US DOE Joint Genome Institute"/>
            <person name="Lucas S."/>
            <person name="Copeland A."/>
            <person name="Lapidus A."/>
            <person name="Glavina del Rio T."/>
            <person name="Dalin E."/>
            <person name="Tice H."/>
            <person name="Bruce D."/>
            <person name="Goodwin L."/>
            <person name="Pitluck S."/>
            <person name="Saunders E."/>
            <person name="Brettin T."/>
            <person name="Detter J.C."/>
            <person name="Han C."/>
            <person name="Larimer F."/>
            <person name="Land M."/>
            <person name="Hauser L."/>
            <person name="Kyrpides N."/>
            <person name="Ovchinnikova G."/>
            <person name="Kostka J."/>
            <person name="Richardson P."/>
        </authorList>
    </citation>
    <scope>NUCLEOTIDE SEQUENCE [LARGE SCALE GENOMIC DNA]</scope>
    <source>
        <strain evidence="3">DSM 22248 / JCM 15807 / FRC-32</strain>
    </source>
</reference>
<name>B9M558_GEODF</name>
<dbReference type="InterPro" id="IPR029044">
    <property type="entry name" value="Nucleotide-diphossugar_trans"/>
</dbReference>
<dbReference type="GO" id="GO:0016758">
    <property type="term" value="F:hexosyltransferase activity"/>
    <property type="evidence" value="ECO:0007669"/>
    <property type="project" value="UniProtKB-ARBA"/>
</dbReference>
<gene>
    <name evidence="2" type="ordered locus">Geob_1454</name>
</gene>